<keyword evidence="2" id="KW-1185">Reference proteome</keyword>
<evidence type="ECO:0000313" key="1">
    <source>
        <dbReference type="EMBL" id="ACZ07732.1"/>
    </source>
</evidence>
<gene>
    <name evidence="1" type="ordered locus">Sterm_0860</name>
</gene>
<organism evidence="1 2">
    <name type="scientific">Sebaldella termitidis (strain ATCC 33386 / NCTC 11300)</name>
    <dbReference type="NCBI Taxonomy" id="526218"/>
    <lineage>
        <taxon>Bacteria</taxon>
        <taxon>Fusobacteriati</taxon>
        <taxon>Fusobacteriota</taxon>
        <taxon>Fusobacteriia</taxon>
        <taxon>Fusobacteriales</taxon>
        <taxon>Leptotrichiaceae</taxon>
        <taxon>Sebaldella</taxon>
    </lineage>
</organism>
<dbReference type="eggNOG" id="ENOG502ZQWE">
    <property type="taxonomic scope" value="Bacteria"/>
</dbReference>
<sequence length="106" mass="12352">MEIPEDLKIFVPEIKNYPDEVIQAIYDVVYALYPDEEHKLLRYYFFGFLLTSDDPTYLASKIEISNTKIEQITGDNGNPYWVMYKRLLGALGLDDDTENETTVVVY</sequence>
<dbReference type="Proteomes" id="UP000000845">
    <property type="component" value="Chromosome"/>
</dbReference>
<proteinExistence type="predicted"/>
<dbReference type="AlphaFoldDB" id="D1AR44"/>
<dbReference type="EMBL" id="CP001739">
    <property type="protein sequence ID" value="ACZ07732.1"/>
    <property type="molecule type" value="Genomic_DNA"/>
</dbReference>
<name>D1AR44_SEBTE</name>
<dbReference type="RefSeq" id="WP_012860328.1">
    <property type="nucleotide sequence ID" value="NC_013517.1"/>
</dbReference>
<reference evidence="1 2" key="2">
    <citation type="journal article" date="2010" name="Stand. Genomic Sci.">
        <title>Complete genome sequence of Sebaldella termitidis type strain (NCTC 11300).</title>
        <authorList>
            <person name="Harmon-Smith M."/>
            <person name="Celia L."/>
            <person name="Chertkov O."/>
            <person name="Lapidus A."/>
            <person name="Copeland A."/>
            <person name="Glavina Del Rio T."/>
            <person name="Nolan M."/>
            <person name="Lucas S."/>
            <person name="Tice H."/>
            <person name="Cheng J.F."/>
            <person name="Han C."/>
            <person name="Detter J.C."/>
            <person name="Bruce D."/>
            <person name="Goodwin L."/>
            <person name="Pitluck S."/>
            <person name="Pati A."/>
            <person name="Liolios K."/>
            <person name="Ivanova N."/>
            <person name="Mavromatis K."/>
            <person name="Mikhailova N."/>
            <person name="Chen A."/>
            <person name="Palaniappan K."/>
            <person name="Land M."/>
            <person name="Hauser L."/>
            <person name="Chang Y.J."/>
            <person name="Jeffries C.D."/>
            <person name="Brettin T."/>
            <person name="Goker M."/>
            <person name="Beck B."/>
            <person name="Bristow J."/>
            <person name="Eisen J.A."/>
            <person name="Markowitz V."/>
            <person name="Hugenholtz P."/>
            <person name="Kyrpides N.C."/>
            <person name="Klenk H.P."/>
            <person name="Chen F."/>
        </authorList>
    </citation>
    <scope>NUCLEOTIDE SEQUENCE [LARGE SCALE GENOMIC DNA]</scope>
    <source>
        <strain evidence="2">ATCC 33386 / NCTC 11300</strain>
    </source>
</reference>
<reference evidence="2" key="1">
    <citation type="submission" date="2009-09" db="EMBL/GenBank/DDBJ databases">
        <title>The complete chromosome of Sebaldella termitidis ATCC 33386.</title>
        <authorList>
            <consortium name="US DOE Joint Genome Institute (JGI-PGF)"/>
            <person name="Lucas S."/>
            <person name="Copeland A."/>
            <person name="Lapidus A."/>
            <person name="Glavina del Rio T."/>
            <person name="Dalin E."/>
            <person name="Tice H."/>
            <person name="Bruce D."/>
            <person name="Goodwin L."/>
            <person name="Pitluck S."/>
            <person name="Kyrpides N."/>
            <person name="Mavromatis K."/>
            <person name="Ivanova N."/>
            <person name="Mikhailova N."/>
            <person name="Sims D."/>
            <person name="Meincke L."/>
            <person name="Brettin T."/>
            <person name="Detter J.C."/>
            <person name="Han C."/>
            <person name="Larimer F."/>
            <person name="Land M."/>
            <person name="Hauser L."/>
            <person name="Markowitz V."/>
            <person name="Cheng J.F."/>
            <person name="Hugenholtz P."/>
            <person name="Woyke T."/>
            <person name="Wu D."/>
            <person name="Eisen J.A."/>
        </authorList>
    </citation>
    <scope>NUCLEOTIDE SEQUENCE [LARGE SCALE GENOMIC DNA]</scope>
    <source>
        <strain evidence="2">ATCC 33386 / NCTC 11300</strain>
    </source>
</reference>
<dbReference type="KEGG" id="str:Sterm_0860"/>
<accession>D1AR44</accession>
<dbReference type="HOGENOM" id="CLU_2273898_0_0_0"/>
<evidence type="ECO:0000313" key="2">
    <source>
        <dbReference type="Proteomes" id="UP000000845"/>
    </source>
</evidence>
<dbReference type="STRING" id="526218.Sterm_0860"/>
<protein>
    <submittedName>
        <fullName evidence="1">Uncharacterized protein</fullName>
    </submittedName>
</protein>